<accession>A0ABS8KUT4</accession>
<gene>
    <name evidence="2" type="ORF">LJ725_12690</name>
</gene>
<dbReference type="Proteomes" id="UP001198862">
    <property type="component" value="Unassembled WGS sequence"/>
</dbReference>
<feature type="chain" id="PRO_5045168816" evidence="1">
    <location>
        <begin position="20"/>
        <end position="171"/>
    </location>
</feature>
<evidence type="ECO:0000313" key="3">
    <source>
        <dbReference type="Proteomes" id="UP001198862"/>
    </source>
</evidence>
<feature type="signal peptide" evidence="1">
    <location>
        <begin position="1"/>
        <end position="19"/>
    </location>
</feature>
<keyword evidence="3" id="KW-1185">Reference proteome</keyword>
<name>A0ABS8KUT4_9HYPH</name>
<proteinExistence type="predicted"/>
<dbReference type="PROSITE" id="PS51257">
    <property type="entry name" value="PROKAR_LIPOPROTEIN"/>
    <property type="match status" value="1"/>
</dbReference>
<comment type="caution">
    <text evidence="2">The sequence shown here is derived from an EMBL/GenBank/DDBJ whole genome shotgun (WGS) entry which is preliminary data.</text>
</comment>
<protein>
    <submittedName>
        <fullName evidence="2">DUF4136 domain-containing protein</fullName>
    </submittedName>
</protein>
<evidence type="ECO:0000256" key="1">
    <source>
        <dbReference type="SAM" id="SignalP"/>
    </source>
</evidence>
<dbReference type="RefSeq" id="WP_230551028.1">
    <property type="nucleotide sequence ID" value="NZ_JAJISD010000005.1"/>
</dbReference>
<keyword evidence="1" id="KW-0732">Signal</keyword>
<reference evidence="2 3" key="1">
    <citation type="submission" date="2021-11" db="EMBL/GenBank/DDBJ databases">
        <authorList>
            <person name="Lee D.-H."/>
            <person name="Kim S.-B."/>
        </authorList>
    </citation>
    <scope>NUCLEOTIDE SEQUENCE [LARGE SCALE GENOMIC DNA]</scope>
    <source>
        <strain evidence="2 3">KCTC 52223</strain>
    </source>
</reference>
<sequence>MERLARLGVLALLMSLVAACGTPVRTEFTPFHDLPDSLAGKTFFIEPAEASLAWATHANQLAAGFEAKGLRRVTTQAAADYGVIFTYEGERPRTWSRDGADVSFDFRMTVVLIDLRKSNARNETVRSYEATVYSTGRRSDINEVVPYMIRATFADWPGANGRSQRRLFNVY</sequence>
<organism evidence="2 3">
    <name type="scientific">Reyranella aquatilis</name>
    <dbReference type="NCBI Taxonomy" id="2035356"/>
    <lineage>
        <taxon>Bacteria</taxon>
        <taxon>Pseudomonadati</taxon>
        <taxon>Pseudomonadota</taxon>
        <taxon>Alphaproteobacteria</taxon>
        <taxon>Hyphomicrobiales</taxon>
        <taxon>Reyranellaceae</taxon>
        <taxon>Reyranella</taxon>
    </lineage>
</organism>
<evidence type="ECO:0000313" key="2">
    <source>
        <dbReference type="EMBL" id="MCC8429829.1"/>
    </source>
</evidence>
<dbReference type="EMBL" id="JAJISD010000005">
    <property type="protein sequence ID" value="MCC8429829.1"/>
    <property type="molecule type" value="Genomic_DNA"/>
</dbReference>